<comment type="caution">
    <text evidence="5">The sequence shown here is derived from an EMBL/GenBank/DDBJ whole genome shotgun (WGS) entry which is preliminary data.</text>
</comment>
<dbReference type="Pfam" id="PF00076">
    <property type="entry name" value="RRM_1"/>
    <property type="match status" value="1"/>
</dbReference>
<feature type="compositionally biased region" description="Acidic residues" evidence="3">
    <location>
        <begin position="64"/>
        <end position="75"/>
    </location>
</feature>
<sequence>DGKISFYSVAKKSEVMKVEESSEHTVSKSSDEEESDLSDFDVDIKREPAKEKDDLAESPKVDQEADQEMAEEEEASEPRDQGKSDSEREEPEAEAFSCVYFHNVPFEVYEEDLLPLFERAGPVRAMRLFRLLDGRSRGQGLCQFTTSGAASKAVQILAGCFLANPLNESSKAFGPERRGCERKGLTRALCEDPSRKYRYFVKLQGRVFK</sequence>
<dbReference type="PANTHER" id="PTHR21245">
    <property type="entry name" value="HETEROGENEOUS NUCLEAR RIBONUCLEOPROTEIN"/>
    <property type="match status" value="1"/>
</dbReference>
<dbReference type="InterPro" id="IPR035979">
    <property type="entry name" value="RBD_domain_sf"/>
</dbReference>
<feature type="compositionally biased region" description="Basic and acidic residues" evidence="3">
    <location>
        <begin position="76"/>
        <end position="86"/>
    </location>
</feature>
<feature type="domain" description="RRM" evidence="4">
    <location>
        <begin position="97"/>
        <end position="159"/>
    </location>
</feature>
<feature type="non-terminal residue" evidence="5">
    <location>
        <position position="209"/>
    </location>
</feature>
<dbReference type="GO" id="GO:0003723">
    <property type="term" value="F:RNA binding"/>
    <property type="evidence" value="ECO:0007669"/>
    <property type="project" value="UniProtKB-UniRule"/>
</dbReference>
<name>A0A9P1FP07_9DINO</name>
<evidence type="ECO:0000256" key="2">
    <source>
        <dbReference type="PROSITE-ProRule" id="PRU00176"/>
    </source>
</evidence>
<accession>A0A9P1FP07</accession>
<dbReference type="AlphaFoldDB" id="A0A9P1FP07"/>
<dbReference type="EMBL" id="CAMXCT010000760">
    <property type="protein sequence ID" value="CAI3982941.1"/>
    <property type="molecule type" value="Genomic_DNA"/>
</dbReference>
<evidence type="ECO:0000313" key="6">
    <source>
        <dbReference type="EMBL" id="CAL1136316.1"/>
    </source>
</evidence>
<organism evidence="5">
    <name type="scientific">Cladocopium goreaui</name>
    <dbReference type="NCBI Taxonomy" id="2562237"/>
    <lineage>
        <taxon>Eukaryota</taxon>
        <taxon>Sar</taxon>
        <taxon>Alveolata</taxon>
        <taxon>Dinophyceae</taxon>
        <taxon>Suessiales</taxon>
        <taxon>Symbiodiniaceae</taxon>
        <taxon>Cladocopium</taxon>
    </lineage>
</organism>
<dbReference type="Gene3D" id="3.30.70.330">
    <property type="match status" value="1"/>
</dbReference>
<gene>
    <name evidence="5" type="ORF">C1SCF055_LOCUS10597</name>
</gene>
<reference evidence="6" key="2">
    <citation type="submission" date="2024-04" db="EMBL/GenBank/DDBJ databases">
        <authorList>
            <person name="Chen Y."/>
            <person name="Shah S."/>
            <person name="Dougan E. K."/>
            <person name="Thang M."/>
            <person name="Chan C."/>
        </authorList>
    </citation>
    <scope>NUCLEOTIDE SEQUENCE [LARGE SCALE GENOMIC DNA]</scope>
</reference>
<evidence type="ECO:0000313" key="7">
    <source>
        <dbReference type="Proteomes" id="UP001152797"/>
    </source>
</evidence>
<reference evidence="5" key="1">
    <citation type="submission" date="2022-10" db="EMBL/GenBank/DDBJ databases">
        <authorList>
            <person name="Chen Y."/>
            <person name="Dougan E. K."/>
            <person name="Chan C."/>
            <person name="Rhodes N."/>
            <person name="Thang M."/>
        </authorList>
    </citation>
    <scope>NUCLEOTIDE SEQUENCE</scope>
</reference>
<dbReference type="PROSITE" id="PS50102">
    <property type="entry name" value="RRM"/>
    <property type="match status" value="1"/>
</dbReference>
<dbReference type="InterPro" id="IPR000504">
    <property type="entry name" value="RRM_dom"/>
</dbReference>
<dbReference type="Proteomes" id="UP001152797">
    <property type="component" value="Unassembled WGS sequence"/>
</dbReference>
<dbReference type="SMART" id="SM00360">
    <property type="entry name" value="RRM"/>
    <property type="match status" value="1"/>
</dbReference>
<proteinExistence type="predicted"/>
<evidence type="ECO:0000256" key="3">
    <source>
        <dbReference type="SAM" id="MobiDB-lite"/>
    </source>
</evidence>
<feature type="compositionally biased region" description="Basic and acidic residues" evidence="3">
    <location>
        <begin position="42"/>
        <end position="63"/>
    </location>
</feature>
<protein>
    <recommendedName>
        <fullName evidence="4">RRM domain-containing protein</fullName>
    </recommendedName>
</protein>
<dbReference type="EMBL" id="CAMXCT030000760">
    <property type="protein sequence ID" value="CAL4770253.1"/>
    <property type="molecule type" value="Genomic_DNA"/>
</dbReference>
<evidence type="ECO:0000259" key="4">
    <source>
        <dbReference type="PROSITE" id="PS50102"/>
    </source>
</evidence>
<dbReference type="SUPFAM" id="SSF54928">
    <property type="entry name" value="RNA-binding domain, RBD"/>
    <property type="match status" value="1"/>
</dbReference>
<keyword evidence="7" id="KW-1185">Reference proteome</keyword>
<evidence type="ECO:0000256" key="1">
    <source>
        <dbReference type="ARBA" id="ARBA00022884"/>
    </source>
</evidence>
<feature type="compositionally biased region" description="Acidic residues" evidence="3">
    <location>
        <begin position="31"/>
        <end position="41"/>
    </location>
</feature>
<feature type="region of interest" description="Disordered" evidence="3">
    <location>
        <begin position="14"/>
        <end position="89"/>
    </location>
</feature>
<feature type="compositionally biased region" description="Basic and acidic residues" evidence="3">
    <location>
        <begin position="14"/>
        <end position="30"/>
    </location>
</feature>
<dbReference type="OrthoDB" id="3800936at2759"/>
<dbReference type="EMBL" id="CAMXCT020000760">
    <property type="protein sequence ID" value="CAL1136316.1"/>
    <property type="molecule type" value="Genomic_DNA"/>
</dbReference>
<evidence type="ECO:0000313" key="5">
    <source>
        <dbReference type="EMBL" id="CAI3982941.1"/>
    </source>
</evidence>
<keyword evidence="1 2" id="KW-0694">RNA-binding</keyword>
<dbReference type="InterPro" id="IPR012677">
    <property type="entry name" value="Nucleotide-bd_a/b_plait_sf"/>
</dbReference>